<feature type="region of interest" description="Disordered" evidence="1">
    <location>
        <begin position="1"/>
        <end position="22"/>
    </location>
</feature>
<reference evidence="3" key="1">
    <citation type="journal article" date="2019" name="Int. J. Syst. Evol. Microbiol.">
        <title>The Global Catalogue of Microorganisms (GCM) 10K type strain sequencing project: providing services to taxonomists for standard genome sequencing and annotation.</title>
        <authorList>
            <consortium name="The Broad Institute Genomics Platform"/>
            <consortium name="The Broad Institute Genome Sequencing Center for Infectious Disease"/>
            <person name="Wu L."/>
            <person name="Ma J."/>
        </authorList>
    </citation>
    <scope>NUCLEOTIDE SEQUENCE [LARGE SCALE GENOMIC DNA]</scope>
    <source>
        <strain evidence="3">CGMCC 1.15419</strain>
    </source>
</reference>
<keyword evidence="3" id="KW-1185">Reference proteome</keyword>
<name>A0ABQ1VIP6_9RHOB</name>
<evidence type="ECO:0000256" key="1">
    <source>
        <dbReference type="SAM" id="MobiDB-lite"/>
    </source>
</evidence>
<dbReference type="Proteomes" id="UP000640509">
    <property type="component" value="Unassembled WGS sequence"/>
</dbReference>
<evidence type="ECO:0000313" key="2">
    <source>
        <dbReference type="EMBL" id="GGF70681.1"/>
    </source>
</evidence>
<evidence type="ECO:0000313" key="3">
    <source>
        <dbReference type="Proteomes" id="UP000640509"/>
    </source>
</evidence>
<dbReference type="EMBL" id="BMIV01000007">
    <property type="protein sequence ID" value="GGF70681.1"/>
    <property type="molecule type" value="Genomic_DNA"/>
</dbReference>
<accession>A0ABQ1VIP6</accession>
<proteinExistence type="predicted"/>
<comment type="caution">
    <text evidence="2">The sequence shown here is derived from an EMBL/GenBank/DDBJ whole genome shotgun (WGS) entry which is preliminary data.</text>
</comment>
<sequence>MGARPQAVSARRAARDKGAMQPPVRAFAPSEDLAAARCGWSSTSSPWFPMPHTYVRGTGFQSRHPQVTVIL</sequence>
<gene>
    <name evidence="2" type="ORF">GCM10011402_24020</name>
</gene>
<organism evidence="2 3">
    <name type="scientific">Paracoccus acridae</name>
    <dbReference type="NCBI Taxonomy" id="1795310"/>
    <lineage>
        <taxon>Bacteria</taxon>
        <taxon>Pseudomonadati</taxon>
        <taxon>Pseudomonadota</taxon>
        <taxon>Alphaproteobacteria</taxon>
        <taxon>Rhodobacterales</taxon>
        <taxon>Paracoccaceae</taxon>
        <taxon>Paracoccus</taxon>
    </lineage>
</organism>
<protein>
    <submittedName>
        <fullName evidence="2">Uncharacterized protein</fullName>
    </submittedName>
</protein>